<accession>A0A2M8PER5</accession>
<gene>
    <name evidence="1" type="ORF">CUN49_07650</name>
</gene>
<name>A0A2M8PER5_9CHLR</name>
<comment type="caution">
    <text evidence="1">The sequence shown here is derived from an EMBL/GenBank/DDBJ whole genome shotgun (WGS) entry which is preliminary data.</text>
</comment>
<evidence type="ECO:0000313" key="2">
    <source>
        <dbReference type="Proteomes" id="UP000229681"/>
    </source>
</evidence>
<proteinExistence type="predicted"/>
<organism evidence="1 2">
    <name type="scientific">Candidatus Thermofonsia Clade 1 bacterium</name>
    <dbReference type="NCBI Taxonomy" id="2364210"/>
    <lineage>
        <taxon>Bacteria</taxon>
        <taxon>Bacillati</taxon>
        <taxon>Chloroflexota</taxon>
        <taxon>Candidatus Thermofontia</taxon>
        <taxon>Candidatus Thermofonsia Clade 1</taxon>
    </lineage>
</organism>
<protein>
    <submittedName>
        <fullName evidence="1">Uncharacterized protein</fullName>
    </submittedName>
</protein>
<dbReference type="Proteomes" id="UP000229681">
    <property type="component" value="Unassembled WGS sequence"/>
</dbReference>
<dbReference type="AlphaFoldDB" id="A0A2M8PER5"/>
<evidence type="ECO:0000313" key="1">
    <source>
        <dbReference type="EMBL" id="PJF36001.1"/>
    </source>
</evidence>
<reference evidence="1 2" key="1">
    <citation type="submission" date="2017-11" db="EMBL/GenBank/DDBJ databases">
        <title>Evolution of Phototrophy in the Chloroflexi Phylum Driven by Horizontal Gene Transfer.</title>
        <authorList>
            <person name="Ward L.M."/>
            <person name="Hemp J."/>
            <person name="Shih P.M."/>
            <person name="Mcglynn S.E."/>
            <person name="Fischer W."/>
        </authorList>
    </citation>
    <scope>NUCLEOTIDE SEQUENCE [LARGE SCALE GENOMIC DNA]</scope>
    <source>
        <strain evidence="1">JP3_13</strain>
    </source>
</reference>
<sequence length="170" mass="19260">MAEIEGRRILDEAHLMGRLLRAHPCPVCNYHVEAELYEGHSGIDPIFLRNHYTLAICADCHHLISVLVPNTERETQDALRTARRDLIQMEADAITGDERARDLLPLFRAALEAFDENVPQAVSDCSYCGSTNVELVGAEDSRLYDIQRAWVRCPRCEEGRLLIETVGIWT</sequence>
<dbReference type="EMBL" id="PGTM01000088">
    <property type="protein sequence ID" value="PJF36001.1"/>
    <property type="molecule type" value="Genomic_DNA"/>
</dbReference>